<dbReference type="SMART" id="SM00108">
    <property type="entry name" value="B_lectin"/>
    <property type="match status" value="1"/>
</dbReference>
<feature type="domain" description="Bulb-type lectin" evidence="23">
    <location>
        <begin position="28"/>
        <end position="173"/>
    </location>
</feature>
<protein>
    <recommendedName>
        <fullName evidence="17">Receptor-like serine/threonine-protein kinase</fullName>
        <ecNumber evidence="17">2.7.11.1</ecNumber>
    </recommendedName>
</protein>
<dbReference type="Pfam" id="PF00954">
    <property type="entry name" value="S_locus_glycop"/>
    <property type="match status" value="1"/>
</dbReference>
<dbReference type="InterPro" id="IPR036426">
    <property type="entry name" value="Bulb-type_lectin_dom_sf"/>
</dbReference>
<dbReference type="SUPFAM" id="SSF56112">
    <property type="entry name" value="Protein kinase-like (PK-like)"/>
    <property type="match status" value="1"/>
</dbReference>
<comment type="subcellular location">
    <subcellularLocation>
        <location evidence="1">Membrane</location>
        <topology evidence="1">Single-pass type I membrane protein</topology>
    </subcellularLocation>
</comment>
<feature type="transmembrane region" description="Helical" evidence="20">
    <location>
        <begin position="476"/>
        <end position="500"/>
    </location>
</feature>
<keyword evidence="9 17" id="KW-0067">ATP-binding</keyword>
<evidence type="ECO:0000256" key="20">
    <source>
        <dbReference type="SAM" id="Phobius"/>
    </source>
</evidence>
<proteinExistence type="inferred from homology"/>
<keyword evidence="8 17" id="KW-0418">Kinase</keyword>
<dbReference type="CDD" id="cd01098">
    <property type="entry name" value="PAN_AP_plant"/>
    <property type="match status" value="1"/>
</dbReference>
<dbReference type="Pfam" id="PF08276">
    <property type="entry name" value="PAN_2"/>
    <property type="match status" value="1"/>
</dbReference>
<dbReference type="Proteomes" id="UP000095767">
    <property type="component" value="Unassembled WGS sequence"/>
</dbReference>
<comment type="catalytic activity">
    <reaction evidence="15 17">
        <text>L-threonyl-[protein] + ATP = O-phospho-L-threonyl-[protein] + ADP + H(+)</text>
        <dbReference type="Rhea" id="RHEA:46608"/>
        <dbReference type="Rhea" id="RHEA-COMP:11060"/>
        <dbReference type="Rhea" id="RHEA-COMP:11605"/>
        <dbReference type="ChEBI" id="CHEBI:15378"/>
        <dbReference type="ChEBI" id="CHEBI:30013"/>
        <dbReference type="ChEBI" id="CHEBI:30616"/>
        <dbReference type="ChEBI" id="CHEBI:61977"/>
        <dbReference type="ChEBI" id="CHEBI:456216"/>
        <dbReference type="EC" id="2.7.11.1"/>
    </reaction>
</comment>
<evidence type="ECO:0000256" key="3">
    <source>
        <dbReference type="ARBA" id="ARBA00022536"/>
    </source>
</evidence>
<evidence type="ECO:0000313" key="26">
    <source>
        <dbReference type="Proteomes" id="UP000095767"/>
    </source>
</evidence>
<keyword evidence="2 17" id="KW-0723">Serine/threonine-protein kinase</keyword>
<evidence type="ECO:0000259" key="23">
    <source>
        <dbReference type="PROSITE" id="PS50927"/>
    </source>
</evidence>
<feature type="domain" description="Apple" evidence="24">
    <location>
        <begin position="370"/>
        <end position="461"/>
    </location>
</feature>
<feature type="binding site" evidence="18">
    <location>
        <position position="556"/>
    </location>
    <ligand>
        <name>ATP</name>
        <dbReference type="ChEBI" id="CHEBI:30616"/>
    </ligand>
</feature>
<keyword evidence="26" id="KW-1185">Reference proteome</keyword>
<reference evidence="25 26" key="1">
    <citation type="submission" date="2016-09" db="EMBL/GenBank/DDBJ databases">
        <title>The draft genome of Dichanthelium oligosanthes: A C3 panicoid grass species.</title>
        <authorList>
            <person name="Studer A.J."/>
            <person name="Schnable J.C."/>
            <person name="Brutnell T.P."/>
        </authorList>
    </citation>
    <scope>NUCLEOTIDE SEQUENCE [LARGE SCALE GENOMIC DNA]</scope>
    <source>
        <strain evidence="26">cv. Kellogg 1175</strain>
        <tissue evidence="25">Leaf</tissue>
    </source>
</reference>
<dbReference type="InterPro" id="IPR011009">
    <property type="entry name" value="Kinase-like_dom_sf"/>
</dbReference>
<dbReference type="InterPro" id="IPR001480">
    <property type="entry name" value="Bulb-type_lectin_dom"/>
</dbReference>
<dbReference type="SUPFAM" id="SSF51110">
    <property type="entry name" value="alpha-D-mannose-specific plant lectins"/>
    <property type="match status" value="1"/>
</dbReference>
<dbReference type="STRING" id="888268.A0A1E5VSM3"/>
<dbReference type="FunFam" id="1.10.510.10:FF:000227">
    <property type="entry name" value="Serine/threonine-protein kinase"/>
    <property type="match status" value="1"/>
</dbReference>
<feature type="region of interest" description="Disordered" evidence="19">
    <location>
        <begin position="833"/>
        <end position="859"/>
    </location>
</feature>
<name>A0A1E5VSM3_9POAL</name>
<keyword evidence="25" id="KW-0430">Lectin</keyword>
<dbReference type="OrthoDB" id="607920at2759"/>
<dbReference type="PROSITE" id="PS50948">
    <property type="entry name" value="PAN"/>
    <property type="match status" value="1"/>
</dbReference>
<dbReference type="FunFam" id="3.30.200.20:FF:000250">
    <property type="entry name" value="Serine/threonine-protein kinase"/>
    <property type="match status" value="1"/>
</dbReference>
<evidence type="ECO:0000256" key="7">
    <source>
        <dbReference type="ARBA" id="ARBA00022741"/>
    </source>
</evidence>
<comment type="caution">
    <text evidence="25">The sequence shown here is derived from an EMBL/GenBank/DDBJ whole genome shotgun (WGS) entry which is preliminary data.</text>
</comment>
<dbReference type="Gene3D" id="2.90.10.10">
    <property type="entry name" value="Bulb-type lectin domain"/>
    <property type="match status" value="1"/>
</dbReference>
<feature type="compositionally biased region" description="Low complexity" evidence="19">
    <location>
        <begin position="835"/>
        <end position="852"/>
    </location>
</feature>
<organism evidence="25 26">
    <name type="scientific">Dichanthelium oligosanthes</name>
    <dbReference type="NCBI Taxonomy" id="888268"/>
    <lineage>
        <taxon>Eukaryota</taxon>
        <taxon>Viridiplantae</taxon>
        <taxon>Streptophyta</taxon>
        <taxon>Embryophyta</taxon>
        <taxon>Tracheophyta</taxon>
        <taxon>Spermatophyta</taxon>
        <taxon>Magnoliopsida</taxon>
        <taxon>Liliopsida</taxon>
        <taxon>Poales</taxon>
        <taxon>Poaceae</taxon>
        <taxon>PACMAD clade</taxon>
        <taxon>Panicoideae</taxon>
        <taxon>Panicodae</taxon>
        <taxon>Paniceae</taxon>
        <taxon>Dichantheliinae</taxon>
        <taxon>Dichanthelium</taxon>
    </lineage>
</organism>
<dbReference type="InterPro" id="IPR017441">
    <property type="entry name" value="Protein_kinase_ATP_BS"/>
</dbReference>
<dbReference type="PANTHER" id="PTHR47974:SF19">
    <property type="entry name" value="RECEPTOR-LIKE SERINE_THREONINE-PROTEIN KINASE"/>
    <property type="match status" value="1"/>
</dbReference>
<keyword evidence="7 17" id="KW-0547">Nucleotide-binding</keyword>
<keyword evidence="13 25" id="KW-0675">Receptor</keyword>
<dbReference type="SMART" id="SM00220">
    <property type="entry name" value="S_TKc"/>
    <property type="match status" value="1"/>
</dbReference>
<evidence type="ECO:0000256" key="9">
    <source>
        <dbReference type="ARBA" id="ARBA00022840"/>
    </source>
</evidence>
<dbReference type="Pfam" id="PF01453">
    <property type="entry name" value="B_lectin"/>
    <property type="match status" value="1"/>
</dbReference>
<keyword evidence="4 17" id="KW-0808">Transferase</keyword>
<keyword evidence="14" id="KW-0325">Glycoprotein</keyword>
<dbReference type="PIRSF" id="PIRSF000641">
    <property type="entry name" value="SRK"/>
    <property type="match status" value="1"/>
</dbReference>
<evidence type="ECO:0000256" key="6">
    <source>
        <dbReference type="ARBA" id="ARBA00022729"/>
    </source>
</evidence>
<evidence type="ECO:0000259" key="24">
    <source>
        <dbReference type="PROSITE" id="PS50948"/>
    </source>
</evidence>
<dbReference type="AlphaFoldDB" id="A0A1E5VSM3"/>
<dbReference type="InterPro" id="IPR008271">
    <property type="entry name" value="Ser/Thr_kinase_AS"/>
</dbReference>
<feature type="signal peptide" evidence="21">
    <location>
        <begin position="1"/>
        <end position="25"/>
    </location>
</feature>
<evidence type="ECO:0000256" key="16">
    <source>
        <dbReference type="ARBA" id="ARBA00048679"/>
    </source>
</evidence>
<evidence type="ECO:0000256" key="21">
    <source>
        <dbReference type="SAM" id="SignalP"/>
    </source>
</evidence>
<keyword evidence="6 21" id="KW-0732">Signal</keyword>
<evidence type="ECO:0000256" key="18">
    <source>
        <dbReference type="PROSITE-ProRule" id="PRU10141"/>
    </source>
</evidence>
<evidence type="ECO:0000313" key="25">
    <source>
        <dbReference type="EMBL" id="OEL28074.1"/>
    </source>
</evidence>
<evidence type="ECO:0000256" key="17">
    <source>
        <dbReference type="PIRNR" id="PIRNR000641"/>
    </source>
</evidence>
<dbReference type="SMART" id="SM00473">
    <property type="entry name" value="PAN_AP"/>
    <property type="match status" value="1"/>
</dbReference>
<evidence type="ECO:0000256" key="5">
    <source>
        <dbReference type="ARBA" id="ARBA00022692"/>
    </source>
</evidence>
<dbReference type="Gene3D" id="1.10.510.10">
    <property type="entry name" value="Transferase(Phosphotransferase) domain 1"/>
    <property type="match status" value="1"/>
</dbReference>
<evidence type="ECO:0000259" key="22">
    <source>
        <dbReference type="PROSITE" id="PS50011"/>
    </source>
</evidence>
<evidence type="ECO:0000256" key="1">
    <source>
        <dbReference type="ARBA" id="ARBA00004479"/>
    </source>
</evidence>
<dbReference type="PROSITE" id="PS50011">
    <property type="entry name" value="PROTEIN_KINASE_DOM"/>
    <property type="match status" value="1"/>
</dbReference>
<dbReference type="EMBL" id="LWDX02030889">
    <property type="protein sequence ID" value="OEL28074.1"/>
    <property type="molecule type" value="Genomic_DNA"/>
</dbReference>
<keyword evidence="3" id="KW-0245">EGF-like domain</keyword>
<dbReference type="PROSITE" id="PS00107">
    <property type="entry name" value="PROTEIN_KINASE_ATP"/>
    <property type="match status" value="1"/>
</dbReference>
<dbReference type="GO" id="GO:0051707">
    <property type="term" value="P:response to other organism"/>
    <property type="evidence" value="ECO:0007669"/>
    <property type="project" value="UniProtKB-ARBA"/>
</dbReference>
<evidence type="ECO:0000256" key="15">
    <source>
        <dbReference type="ARBA" id="ARBA00047899"/>
    </source>
</evidence>
<dbReference type="PROSITE" id="PS00108">
    <property type="entry name" value="PROTEIN_KINASE_ST"/>
    <property type="match status" value="1"/>
</dbReference>
<dbReference type="GO" id="GO:0005524">
    <property type="term" value="F:ATP binding"/>
    <property type="evidence" value="ECO:0007669"/>
    <property type="project" value="UniProtKB-UniRule"/>
</dbReference>
<dbReference type="InterPro" id="IPR000858">
    <property type="entry name" value="S_locus_glycoprot_dom"/>
</dbReference>
<dbReference type="InterPro" id="IPR003609">
    <property type="entry name" value="Pan_app"/>
</dbReference>
<dbReference type="GO" id="GO:0048544">
    <property type="term" value="P:recognition of pollen"/>
    <property type="evidence" value="ECO:0007669"/>
    <property type="project" value="InterPro"/>
</dbReference>
<dbReference type="Gene3D" id="3.30.200.20">
    <property type="entry name" value="Phosphorylase Kinase, domain 1"/>
    <property type="match status" value="1"/>
</dbReference>
<dbReference type="CDD" id="cd14066">
    <property type="entry name" value="STKc_IRAK"/>
    <property type="match status" value="1"/>
</dbReference>
<evidence type="ECO:0000256" key="8">
    <source>
        <dbReference type="ARBA" id="ARBA00022777"/>
    </source>
</evidence>
<dbReference type="InterPro" id="IPR000719">
    <property type="entry name" value="Prot_kinase_dom"/>
</dbReference>
<evidence type="ECO:0000256" key="10">
    <source>
        <dbReference type="ARBA" id="ARBA00022989"/>
    </source>
</evidence>
<dbReference type="GO" id="GO:0016020">
    <property type="term" value="C:membrane"/>
    <property type="evidence" value="ECO:0007669"/>
    <property type="project" value="UniProtKB-SubCell"/>
</dbReference>
<evidence type="ECO:0000256" key="11">
    <source>
        <dbReference type="ARBA" id="ARBA00023136"/>
    </source>
</evidence>
<sequence>MSATAFLPTLVGLLALLAACRSTAAAATDTISPGRVLSGVDGRLLSNNSKFTLGFFRAPDGNADPSPGAAPPPNKWYLGIWFTAVPNHTTVWVANGANQVMDGDASPELAVSGDGDLVVVNKATRSVTWSARSTHDTAKNTTAATNATVAVLLNSGNLVLLDASNSSSPRTLWQSFDHPTDTLLPSAKLGRDKSTGGLNRRLVSRKSSATPSHGPYCFEVDPDAPQLVLKLCGSPVTYWTTGPWNGKYFGNIPEMAGNVPNFHLAFVDDADAEYLQFNVTTEATVTRNIVDVTGQNKHQVWIDASRDWLTLYAAPKEQCDVYAACGAFTVCSYTALQPCSCMKGFSVRSQRDWEQGDRTGGCVRDAPLDCNSSTRSAAASSTDGFFSMPGIGLPDRGQSLQNVRSSAECSTTCLKNCSCTAYSYGSQGCLVWQDGLINAKQPQSNGTSALSNGEILYLRLAAIEFQTSGSNKKRGVIIGVVAGACTAALVLLVLFIILMIRRKKAKNNIQVGGGLVAFSFRELRSATKNFSEKLGQGGFGSVFKGQLRDSTAIAVKRLDGSFQGEKQFRAEVSSIGIIQHINLVKLVGFCCEGENRFLVYEHVPNRSLDIHLFQSTGAGGVFLDWGARYQIAVGVARGLSYLHDACRDRIIHCDVKPQNILLDASLLPKIADFGMAKFVGRGFSRVLTTMRGTKGYLAPEWISGTAVTPKVDVYSYGMVLLELVSGRRNSDGAGEECGYTASDGGGDHAVYFPMKAARELIGGDVRKLLDERLRGDANLKEVERACKVACWCIQDDEADRPTMGEVVQILEGVLDRDMPPLPRLLETIFARPPHSSTQQTTTASNTPATFTSGSGSTRN</sequence>
<dbReference type="InterPro" id="IPR024171">
    <property type="entry name" value="SRK-like_kinase"/>
</dbReference>
<evidence type="ECO:0000256" key="4">
    <source>
        <dbReference type="ARBA" id="ARBA00022679"/>
    </source>
</evidence>
<dbReference type="PROSITE" id="PS50927">
    <property type="entry name" value="BULB_LECTIN"/>
    <property type="match status" value="1"/>
</dbReference>
<dbReference type="GO" id="GO:0030246">
    <property type="term" value="F:carbohydrate binding"/>
    <property type="evidence" value="ECO:0007669"/>
    <property type="project" value="UniProtKB-KW"/>
</dbReference>
<keyword evidence="10 20" id="KW-1133">Transmembrane helix</keyword>
<dbReference type="EC" id="2.7.11.1" evidence="17"/>
<keyword evidence="11 20" id="KW-0472">Membrane</keyword>
<dbReference type="Pfam" id="PF00069">
    <property type="entry name" value="Pkinase"/>
    <property type="match status" value="1"/>
</dbReference>
<evidence type="ECO:0000256" key="19">
    <source>
        <dbReference type="SAM" id="MobiDB-lite"/>
    </source>
</evidence>
<dbReference type="PANTHER" id="PTHR47974">
    <property type="entry name" value="OS07G0415500 PROTEIN"/>
    <property type="match status" value="1"/>
</dbReference>
<dbReference type="GO" id="GO:0004674">
    <property type="term" value="F:protein serine/threonine kinase activity"/>
    <property type="evidence" value="ECO:0007669"/>
    <property type="project" value="UniProtKB-KW"/>
</dbReference>
<evidence type="ECO:0000256" key="14">
    <source>
        <dbReference type="ARBA" id="ARBA00023180"/>
    </source>
</evidence>
<feature type="domain" description="Protein kinase" evidence="22">
    <location>
        <begin position="528"/>
        <end position="814"/>
    </location>
</feature>
<evidence type="ECO:0000256" key="13">
    <source>
        <dbReference type="ARBA" id="ARBA00023170"/>
    </source>
</evidence>
<comment type="similarity">
    <text evidence="17">Belongs to the protein kinase superfamily. Ser/Thr protein kinase family.</text>
</comment>
<evidence type="ECO:0000256" key="2">
    <source>
        <dbReference type="ARBA" id="ARBA00022527"/>
    </source>
</evidence>
<keyword evidence="12" id="KW-1015">Disulfide bond</keyword>
<dbReference type="GO" id="GO:0106310">
    <property type="term" value="F:protein serine kinase activity"/>
    <property type="evidence" value="ECO:0007669"/>
    <property type="project" value="RHEA"/>
</dbReference>
<keyword evidence="5 20" id="KW-0812">Transmembrane</keyword>
<feature type="chain" id="PRO_5009188430" description="Receptor-like serine/threonine-protein kinase" evidence="21">
    <location>
        <begin position="26"/>
        <end position="859"/>
    </location>
</feature>
<evidence type="ECO:0000256" key="12">
    <source>
        <dbReference type="ARBA" id="ARBA00023157"/>
    </source>
</evidence>
<gene>
    <name evidence="25" type="ORF">BAE44_0010905</name>
</gene>
<comment type="catalytic activity">
    <reaction evidence="16 17">
        <text>L-seryl-[protein] + ATP = O-phospho-L-seryl-[protein] + ADP + H(+)</text>
        <dbReference type="Rhea" id="RHEA:17989"/>
        <dbReference type="Rhea" id="RHEA-COMP:9863"/>
        <dbReference type="Rhea" id="RHEA-COMP:11604"/>
        <dbReference type="ChEBI" id="CHEBI:15378"/>
        <dbReference type="ChEBI" id="CHEBI:29999"/>
        <dbReference type="ChEBI" id="CHEBI:30616"/>
        <dbReference type="ChEBI" id="CHEBI:83421"/>
        <dbReference type="ChEBI" id="CHEBI:456216"/>
        <dbReference type="EC" id="2.7.11.1"/>
    </reaction>
</comment>
<accession>A0A1E5VSM3</accession>